<dbReference type="Proteomes" id="UP000176998">
    <property type="component" value="Unassembled WGS sequence"/>
</dbReference>
<gene>
    <name evidence="1" type="ORF">CORC01_00634</name>
</gene>
<dbReference type="GeneID" id="34553801"/>
<evidence type="ECO:0000313" key="2">
    <source>
        <dbReference type="Proteomes" id="UP000176998"/>
    </source>
</evidence>
<dbReference type="AlphaFoldDB" id="A0A1G4BSI7"/>
<dbReference type="RefSeq" id="XP_022481430.1">
    <property type="nucleotide sequence ID" value="XM_022612291.1"/>
</dbReference>
<evidence type="ECO:0000313" key="1">
    <source>
        <dbReference type="EMBL" id="OHF04295.1"/>
    </source>
</evidence>
<sequence length="48" mass="5335">MWHPSENTAQELPRHHLSSGDLGCVFSGLTRYVTHCSRLTTGEKSPLP</sequence>
<organism evidence="1 2">
    <name type="scientific">Colletotrichum orchidophilum</name>
    <dbReference type="NCBI Taxonomy" id="1209926"/>
    <lineage>
        <taxon>Eukaryota</taxon>
        <taxon>Fungi</taxon>
        <taxon>Dikarya</taxon>
        <taxon>Ascomycota</taxon>
        <taxon>Pezizomycotina</taxon>
        <taxon>Sordariomycetes</taxon>
        <taxon>Hypocreomycetidae</taxon>
        <taxon>Glomerellales</taxon>
        <taxon>Glomerellaceae</taxon>
        <taxon>Colletotrichum</taxon>
    </lineage>
</organism>
<accession>A0A1G4BSI7</accession>
<keyword evidence="2" id="KW-1185">Reference proteome</keyword>
<dbReference type="EMBL" id="MJBS01000003">
    <property type="protein sequence ID" value="OHF04295.1"/>
    <property type="molecule type" value="Genomic_DNA"/>
</dbReference>
<comment type="caution">
    <text evidence="1">The sequence shown here is derived from an EMBL/GenBank/DDBJ whole genome shotgun (WGS) entry which is preliminary data.</text>
</comment>
<reference evidence="1 2" key="1">
    <citation type="submission" date="2016-09" db="EMBL/GenBank/DDBJ databases">
        <authorList>
            <person name="Capua I."/>
            <person name="De Benedictis P."/>
            <person name="Joannis T."/>
            <person name="Lombin L.H."/>
            <person name="Cattoli G."/>
        </authorList>
    </citation>
    <scope>NUCLEOTIDE SEQUENCE [LARGE SCALE GENOMIC DNA]</scope>
    <source>
        <strain evidence="1 2">IMI 309357</strain>
    </source>
</reference>
<protein>
    <submittedName>
        <fullName evidence="1">Uncharacterized protein</fullName>
    </submittedName>
</protein>
<proteinExistence type="predicted"/>
<name>A0A1G4BSI7_9PEZI</name>